<accession>A0A1G8IES6</accession>
<keyword evidence="2" id="KW-1185">Reference proteome</keyword>
<protein>
    <submittedName>
        <fullName evidence="1">Uncharacterized protein</fullName>
    </submittedName>
</protein>
<organism evidence="1 2">
    <name type="scientific">Pseudomonas abietaniphila</name>
    <dbReference type="NCBI Taxonomy" id="89065"/>
    <lineage>
        <taxon>Bacteria</taxon>
        <taxon>Pseudomonadati</taxon>
        <taxon>Pseudomonadota</taxon>
        <taxon>Gammaproteobacteria</taxon>
        <taxon>Pseudomonadales</taxon>
        <taxon>Pseudomonadaceae</taxon>
        <taxon>Pseudomonas</taxon>
    </lineage>
</organism>
<dbReference type="RefSeq" id="WP_083370723.1">
    <property type="nucleotide sequence ID" value="NZ_FNCO01000011.1"/>
</dbReference>
<gene>
    <name evidence="1" type="ORF">SAMN05216605_11130</name>
</gene>
<proteinExistence type="predicted"/>
<dbReference type="AlphaFoldDB" id="A0A1G8IES6"/>
<dbReference type="STRING" id="89065.SAMN05216605_11130"/>
<reference evidence="2" key="1">
    <citation type="submission" date="2016-10" db="EMBL/GenBank/DDBJ databases">
        <authorList>
            <person name="Varghese N."/>
            <person name="Submissions S."/>
        </authorList>
    </citation>
    <scope>NUCLEOTIDE SEQUENCE [LARGE SCALE GENOMIC DNA]</scope>
    <source>
        <strain evidence="2">ATCC 700689</strain>
    </source>
</reference>
<name>A0A1G8IES6_9PSED</name>
<evidence type="ECO:0000313" key="1">
    <source>
        <dbReference type="EMBL" id="SDI17415.1"/>
    </source>
</evidence>
<dbReference type="OrthoDB" id="6881612at2"/>
<evidence type="ECO:0000313" key="2">
    <source>
        <dbReference type="Proteomes" id="UP000182894"/>
    </source>
</evidence>
<dbReference type="Proteomes" id="UP000182894">
    <property type="component" value="Unassembled WGS sequence"/>
</dbReference>
<sequence>MNDANLKYPIPLTPPIVAVADPEDGLLKTVTLNGPVPVQVMVWPAAEPGYYFKLMLNGVTVGDKRIITKEDVAYEMITVHLDEQLLSEEGEYQLGYMTVSPNTESQSPSPELTLRVDRSKPGAALLGPMIFSNEEIGEQLTGLLPGYAGMAKGDVIQTLCNQANGPSHVVQADELTIRPIEITFKRELLESAGIETATIEYFVTDRAGNQSIISTPAMLKLHE</sequence>
<dbReference type="EMBL" id="FNCO01000011">
    <property type="protein sequence ID" value="SDI17415.1"/>
    <property type="molecule type" value="Genomic_DNA"/>
</dbReference>